<keyword evidence="2" id="KW-0645">Protease</keyword>
<protein>
    <submittedName>
        <fullName evidence="2">Aminopeptidase YwaD</fullName>
        <ecNumber evidence="2">3.4.11.6</ecNumber>
    </submittedName>
</protein>
<dbReference type="EC" id="3.4.11.6" evidence="2"/>
<reference evidence="3" key="1">
    <citation type="submission" date="2019-02" db="EMBL/GenBank/DDBJ databases">
        <title>Deep-cultivation of Planctomycetes and their phenomic and genomic characterization uncovers novel biology.</title>
        <authorList>
            <person name="Wiegand S."/>
            <person name="Jogler M."/>
            <person name="Boedeker C."/>
            <person name="Pinto D."/>
            <person name="Vollmers J."/>
            <person name="Rivas-Marin E."/>
            <person name="Kohn T."/>
            <person name="Peeters S.H."/>
            <person name="Heuer A."/>
            <person name="Rast P."/>
            <person name="Oberbeckmann S."/>
            <person name="Bunk B."/>
            <person name="Jeske O."/>
            <person name="Meyerdierks A."/>
            <person name="Storesund J.E."/>
            <person name="Kallscheuer N."/>
            <person name="Luecker S."/>
            <person name="Lage O.M."/>
            <person name="Pohl T."/>
            <person name="Merkel B.J."/>
            <person name="Hornburger P."/>
            <person name="Mueller R.-W."/>
            <person name="Bruemmer F."/>
            <person name="Labrenz M."/>
            <person name="Spormann A.M."/>
            <person name="Op den Camp H."/>
            <person name="Overmann J."/>
            <person name="Amann R."/>
            <person name="Jetten M.S.M."/>
            <person name="Mascher T."/>
            <person name="Medema M.H."/>
            <person name="Devos D.P."/>
            <person name="Kaster A.-K."/>
            <person name="Ovreas L."/>
            <person name="Rohde M."/>
            <person name="Galperin M.Y."/>
            <person name="Jogler C."/>
        </authorList>
    </citation>
    <scope>NUCLEOTIDE SEQUENCE [LARGE SCALE GENOMIC DNA]</scope>
    <source>
        <strain evidence="3">Pan97</strain>
    </source>
</reference>
<dbReference type="PROSITE" id="PS50106">
    <property type="entry name" value="PDZ"/>
    <property type="match status" value="2"/>
</dbReference>
<dbReference type="Pfam" id="PF04389">
    <property type="entry name" value="Peptidase_M28"/>
    <property type="match status" value="1"/>
</dbReference>
<dbReference type="OrthoDB" id="9762302at2"/>
<dbReference type="GO" id="GO:0008235">
    <property type="term" value="F:metalloexopeptidase activity"/>
    <property type="evidence" value="ECO:0007669"/>
    <property type="project" value="InterPro"/>
</dbReference>
<sequence length="551" mass="60561">MSPFTQSVPFITLVKVGTSQGFLGKAAMMLRLGTVAALVGFVSFQASFAGELSHSAALDTIRKEDVKRHVDILADDSFEGREAGSRGGRAAGNYLEGLFSKYGLKPAGDNGTFFQLFHGGSRNILGILPGEKGADEGDLIVVGAHYDHVGYGSRSNSFGPFGYVHNGADDNASGTAALLEVVQALTEMKAKPKRTILFVLWDGEEKGLLGSKYWVEHPTVQWDRIRLYVNLDMVGRLRPQGVEVYGTRTLPGLRQKIARANMTSDLKLDFRWEMTDNSDHYTFYSRSIPTLMFHTGLHGEYHRPQDDAHLINHDGVQAVARLTAETIWEEANRDVFPAFRTRSRLESESERKRFEVARSVNRSRLGIRWNSEQQQAGQGLLIASVTPDGPASRGGVQAGDRLVEFAGIPLTSVEEFLAQVQAAPMNVVLKVEREGEEEPLPLEVTLNLNPAPVGISWTNDPAEPGSIMLTNVTTGSVADLAGLKPLDRVYEVNGFPVESSDHFKHLVTQYQDPTTLLVDRQGHMLQVQLPLEAIRSLLNTAEETAEPEVQP</sequence>
<dbReference type="Pfam" id="PF17820">
    <property type="entry name" value="PDZ_6"/>
    <property type="match status" value="1"/>
</dbReference>
<dbReference type="Gene3D" id="2.30.42.10">
    <property type="match status" value="2"/>
</dbReference>
<dbReference type="SMART" id="SM00228">
    <property type="entry name" value="PDZ"/>
    <property type="match status" value="2"/>
</dbReference>
<accession>A0A518CAR8</accession>
<keyword evidence="2" id="KW-0378">Hydrolase</keyword>
<dbReference type="InterPro" id="IPR007484">
    <property type="entry name" value="Peptidase_M28"/>
</dbReference>
<dbReference type="Proteomes" id="UP000318626">
    <property type="component" value="Chromosome"/>
</dbReference>
<dbReference type="Gene3D" id="3.40.630.10">
    <property type="entry name" value="Zn peptidases"/>
    <property type="match status" value="1"/>
</dbReference>
<dbReference type="KEGG" id="bvo:Pan97_33690"/>
<evidence type="ECO:0000313" key="3">
    <source>
        <dbReference type="Proteomes" id="UP000318626"/>
    </source>
</evidence>
<name>A0A518CAR8_9BACT</name>
<dbReference type="AlphaFoldDB" id="A0A518CAR8"/>
<dbReference type="PANTHER" id="PTHR12147:SF26">
    <property type="entry name" value="PEPTIDASE M28 DOMAIN-CONTAINING PROTEIN"/>
    <property type="match status" value="1"/>
</dbReference>
<dbReference type="InterPro" id="IPR045175">
    <property type="entry name" value="M28_fam"/>
</dbReference>
<evidence type="ECO:0000313" key="2">
    <source>
        <dbReference type="EMBL" id="QDU76322.1"/>
    </source>
</evidence>
<gene>
    <name evidence="2" type="primary">ywaD_1</name>
    <name evidence="2" type="ORF">Pan97_33690</name>
</gene>
<dbReference type="InterPro" id="IPR001478">
    <property type="entry name" value="PDZ"/>
</dbReference>
<organism evidence="2 3">
    <name type="scientific">Bremerella volcania</name>
    <dbReference type="NCBI Taxonomy" id="2527984"/>
    <lineage>
        <taxon>Bacteria</taxon>
        <taxon>Pseudomonadati</taxon>
        <taxon>Planctomycetota</taxon>
        <taxon>Planctomycetia</taxon>
        <taxon>Pirellulales</taxon>
        <taxon>Pirellulaceae</taxon>
        <taxon>Bremerella</taxon>
    </lineage>
</organism>
<proteinExistence type="predicted"/>
<dbReference type="InterPro" id="IPR036034">
    <property type="entry name" value="PDZ_sf"/>
</dbReference>
<dbReference type="SUPFAM" id="SSF50156">
    <property type="entry name" value="PDZ domain-like"/>
    <property type="match status" value="2"/>
</dbReference>
<feature type="domain" description="PDZ" evidence="1">
    <location>
        <begin position="353"/>
        <end position="435"/>
    </location>
</feature>
<dbReference type="SUPFAM" id="SSF53187">
    <property type="entry name" value="Zn-dependent exopeptidases"/>
    <property type="match status" value="1"/>
</dbReference>
<dbReference type="GO" id="GO:0004177">
    <property type="term" value="F:aminopeptidase activity"/>
    <property type="evidence" value="ECO:0007669"/>
    <property type="project" value="UniProtKB-KW"/>
</dbReference>
<feature type="domain" description="PDZ" evidence="1">
    <location>
        <begin position="443"/>
        <end position="502"/>
    </location>
</feature>
<dbReference type="PANTHER" id="PTHR12147">
    <property type="entry name" value="METALLOPEPTIDASE M28 FAMILY MEMBER"/>
    <property type="match status" value="1"/>
</dbReference>
<dbReference type="EMBL" id="CP036289">
    <property type="protein sequence ID" value="QDU76322.1"/>
    <property type="molecule type" value="Genomic_DNA"/>
</dbReference>
<keyword evidence="3" id="KW-1185">Reference proteome</keyword>
<dbReference type="GO" id="GO:0006508">
    <property type="term" value="P:proteolysis"/>
    <property type="evidence" value="ECO:0007669"/>
    <property type="project" value="InterPro"/>
</dbReference>
<dbReference type="InterPro" id="IPR041489">
    <property type="entry name" value="PDZ_6"/>
</dbReference>
<keyword evidence="2" id="KW-0031">Aminopeptidase</keyword>
<evidence type="ECO:0000259" key="1">
    <source>
        <dbReference type="PROSITE" id="PS50106"/>
    </source>
</evidence>